<feature type="transmembrane region" description="Helical" evidence="7">
    <location>
        <begin position="83"/>
        <end position="102"/>
    </location>
</feature>
<keyword evidence="4 7" id="KW-0812">Transmembrane</keyword>
<comment type="subcellular location">
    <subcellularLocation>
        <location evidence="1">Membrane</location>
        <topology evidence="1">Multi-pass membrane protein</topology>
    </subcellularLocation>
</comment>
<comment type="caution">
    <text evidence="8">The sequence shown here is derived from an EMBL/GenBank/DDBJ whole genome shotgun (WGS) entry which is preliminary data.</text>
</comment>
<dbReference type="Proteomes" id="UP000256562">
    <property type="component" value="Unassembled WGS sequence"/>
</dbReference>
<feature type="non-terminal residue" evidence="8">
    <location>
        <position position="1"/>
    </location>
</feature>
<dbReference type="PANTHER" id="PTHR42810">
    <property type="entry name" value="PURINE PERMEASE C1399.01C-RELATED"/>
    <property type="match status" value="1"/>
</dbReference>
<dbReference type="AlphaFoldDB" id="A0A3E0ILW5"/>
<comment type="similarity">
    <text evidence="2">Belongs to the nucleobase:cation symporter-2 (NCS2) (TC 2.A.40) family.</text>
</comment>
<evidence type="ECO:0000256" key="1">
    <source>
        <dbReference type="ARBA" id="ARBA00004141"/>
    </source>
</evidence>
<keyword evidence="3" id="KW-0813">Transport</keyword>
<evidence type="ECO:0000256" key="5">
    <source>
        <dbReference type="ARBA" id="ARBA00022989"/>
    </source>
</evidence>
<evidence type="ECO:0000256" key="6">
    <source>
        <dbReference type="ARBA" id="ARBA00023136"/>
    </source>
</evidence>
<sequence length="105" mass="10851">AAIIAIILGFVGKFTALIASIPTPVMGGVSILLFGTIAASGLRMIVESQVNFANNRNLVIASVILVIGIGNMMLNLHNLGINLTIEGMALSATAGIILNLVLPKR</sequence>
<proteinExistence type="inferred from homology"/>
<accession>A0A3E0ILW5</accession>
<evidence type="ECO:0000256" key="4">
    <source>
        <dbReference type="ARBA" id="ARBA00022692"/>
    </source>
</evidence>
<gene>
    <name evidence="8" type="ORF">DOS83_11950</name>
</gene>
<feature type="transmembrane region" description="Helical" evidence="7">
    <location>
        <begin position="58"/>
        <end position="77"/>
    </location>
</feature>
<dbReference type="InterPro" id="IPR006043">
    <property type="entry name" value="NCS2"/>
</dbReference>
<dbReference type="PANTHER" id="PTHR42810:SF2">
    <property type="entry name" value="PURINE PERMEASE C1399.01C-RELATED"/>
    <property type="match status" value="1"/>
</dbReference>
<keyword evidence="5 7" id="KW-1133">Transmembrane helix</keyword>
<feature type="transmembrane region" description="Helical" evidence="7">
    <location>
        <begin position="25"/>
        <end position="46"/>
    </location>
</feature>
<dbReference type="GO" id="GO:0042907">
    <property type="term" value="F:xanthine transmembrane transporter activity"/>
    <property type="evidence" value="ECO:0007669"/>
    <property type="project" value="TreeGrafter"/>
</dbReference>
<dbReference type="RefSeq" id="WP_274541514.1">
    <property type="nucleotide sequence ID" value="NZ_QKXQ01000575.1"/>
</dbReference>
<evidence type="ECO:0000313" key="9">
    <source>
        <dbReference type="Proteomes" id="UP000256562"/>
    </source>
</evidence>
<dbReference type="Pfam" id="PF00860">
    <property type="entry name" value="Xan_ur_permease"/>
    <property type="match status" value="1"/>
</dbReference>
<organism evidence="8 9">
    <name type="scientific">Staphylococcus felis</name>
    <dbReference type="NCBI Taxonomy" id="46127"/>
    <lineage>
        <taxon>Bacteria</taxon>
        <taxon>Bacillati</taxon>
        <taxon>Bacillota</taxon>
        <taxon>Bacilli</taxon>
        <taxon>Bacillales</taxon>
        <taxon>Staphylococcaceae</taxon>
        <taxon>Staphylococcus</taxon>
    </lineage>
</organism>
<dbReference type="GO" id="GO:0005886">
    <property type="term" value="C:plasma membrane"/>
    <property type="evidence" value="ECO:0007669"/>
    <property type="project" value="UniProtKB-ARBA"/>
</dbReference>
<protein>
    <submittedName>
        <fullName evidence="8">Uracil permease</fullName>
    </submittedName>
</protein>
<keyword evidence="6 7" id="KW-0472">Membrane</keyword>
<evidence type="ECO:0000313" key="8">
    <source>
        <dbReference type="EMBL" id="REH90954.1"/>
    </source>
</evidence>
<dbReference type="EMBL" id="QKXQ01000575">
    <property type="protein sequence ID" value="REH90954.1"/>
    <property type="molecule type" value="Genomic_DNA"/>
</dbReference>
<evidence type="ECO:0000256" key="7">
    <source>
        <dbReference type="SAM" id="Phobius"/>
    </source>
</evidence>
<name>A0A3E0ILW5_9STAP</name>
<evidence type="ECO:0000256" key="3">
    <source>
        <dbReference type="ARBA" id="ARBA00022448"/>
    </source>
</evidence>
<dbReference type="PROSITE" id="PS01116">
    <property type="entry name" value="XANTH_URACIL_PERMASE"/>
    <property type="match status" value="1"/>
</dbReference>
<evidence type="ECO:0000256" key="2">
    <source>
        <dbReference type="ARBA" id="ARBA00008821"/>
    </source>
</evidence>
<reference evidence="8 9" key="1">
    <citation type="journal article" date="2018" name="Vet. Microbiol.">
        <title>Characterisation of Staphylococcus felis isolated from cats using whole genome sequencing.</title>
        <authorList>
            <person name="Worthing K."/>
            <person name="Pang S."/>
            <person name="Trott D.J."/>
            <person name="Abraham S."/>
            <person name="Coombs G.W."/>
            <person name="Jordan D."/>
            <person name="McIntyre L."/>
            <person name="Davies M.R."/>
            <person name="Norris J."/>
        </authorList>
    </citation>
    <scope>NUCLEOTIDE SEQUENCE [LARGE SCALE GENOMIC DNA]</scope>
    <source>
        <strain evidence="8 9">F9</strain>
    </source>
</reference>
<dbReference type="InterPro" id="IPR006042">
    <property type="entry name" value="Xan_ur_permease"/>
</dbReference>